<feature type="compositionally biased region" description="Low complexity" evidence="1">
    <location>
        <begin position="177"/>
        <end position="199"/>
    </location>
</feature>
<dbReference type="AlphaFoldDB" id="A0A346DKQ0"/>
<reference evidence="2" key="1">
    <citation type="submission" date="2017-09" db="EMBL/GenBank/DDBJ databases">
        <title>Identification of novel genes in Humicola insolens involved in cellulase production using T-DNA insertional mutagenesis.</title>
        <authorList>
            <person name="Fan C."/>
            <person name="Xu X."/>
            <person name="Zhang W."/>
        </authorList>
    </citation>
    <scope>NUCLEOTIDE SEQUENCE</scope>
</reference>
<name>A0A346DKQ0_HUMIN</name>
<feature type="region of interest" description="Disordered" evidence="1">
    <location>
        <begin position="344"/>
        <end position="393"/>
    </location>
</feature>
<sequence>MARADYIPQTRSVLISPSALRRDLPHEQSGEKTGETGSVSLKVDAKLKLSMWRAYNLISKYVVHIVEKGESVFLVKFLEEQAEVEYQKGTDHVAEARRRLQLWSTNGVESITRAVVAAPPGFVPKDSGAASIDQEIVAANRALRNTPASDATLQQYLPNRQFSLLDFQKTPASAQQPSTTPAASALPPSTSAQSMTTPATLPPPAAANKPAQLPALHPGRPEGELSEEEKAVIDNAVHMFNTHRIAMPDPTIGVLLSAAKDHTTKLTMKGHRKRLCMLALDGMIDIIRNAFQSEWTTNDTMFAETTCSLASLEIGRITESLEAAARRRKMFVVKDGVYVSNFTAQPAPSSLPTQTQDPTKAQTSKTEKSRPKLVTSSLTSVTKQASPQQKRIDWADDDGDLEEAFGNLGLGDIAKNNPYECLKCDVEDD</sequence>
<feature type="compositionally biased region" description="Polar residues" evidence="1">
    <location>
        <begin position="344"/>
        <end position="364"/>
    </location>
</feature>
<dbReference type="EMBL" id="MF966971">
    <property type="protein sequence ID" value="AXM90678.1"/>
    <property type="molecule type" value="Genomic_DNA"/>
</dbReference>
<organism evidence="2">
    <name type="scientific">Humicola insolens</name>
    <name type="common">Soft-rot fungus</name>
    <dbReference type="NCBI Taxonomy" id="85995"/>
    <lineage>
        <taxon>Eukaryota</taxon>
        <taxon>Fungi</taxon>
        <taxon>Dikarya</taxon>
        <taxon>Ascomycota</taxon>
        <taxon>Pezizomycotina</taxon>
        <taxon>Sordariomycetes</taxon>
        <taxon>Sordariomycetidae</taxon>
        <taxon>Sordariales</taxon>
        <taxon>Chaetomiaceae</taxon>
        <taxon>Mycothermus</taxon>
    </lineage>
</organism>
<proteinExistence type="predicted"/>
<feature type="region of interest" description="Disordered" evidence="1">
    <location>
        <begin position="169"/>
        <end position="227"/>
    </location>
</feature>
<accession>A0A346DKQ0</accession>
<protein>
    <submittedName>
        <fullName evidence="2">Uncharacterized protein</fullName>
    </submittedName>
</protein>
<feature type="compositionally biased region" description="Polar residues" evidence="1">
    <location>
        <begin position="374"/>
        <end position="389"/>
    </location>
</feature>
<feature type="compositionally biased region" description="Low complexity" evidence="1">
    <location>
        <begin position="206"/>
        <end position="216"/>
    </location>
</feature>
<evidence type="ECO:0000256" key="1">
    <source>
        <dbReference type="SAM" id="MobiDB-lite"/>
    </source>
</evidence>
<evidence type="ECO:0000313" key="2">
    <source>
        <dbReference type="EMBL" id="AXM90678.1"/>
    </source>
</evidence>